<reference evidence="1" key="1">
    <citation type="submission" date="2020-06" db="EMBL/GenBank/DDBJ databases">
        <title>Draft genome of Bugula neritina, a colonial animal packing powerful symbionts and potential medicines.</title>
        <authorList>
            <person name="Rayko M."/>
        </authorList>
    </citation>
    <scope>NUCLEOTIDE SEQUENCE [LARGE SCALE GENOMIC DNA]</scope>
    <source>
        <strain evidence="1">Kwan_BN1</strain>
    </source>
</reference>
<name>A0A7J7K7J6_BUGNE</name>
<sequence length="124" mass="13829">MEMPELALETPTLHTLELDRNIEIKIGQESVAIAATPSPPVYWAEPEEEPQQVFLEIGSAEYISVLESLNMNEINALSGGGMLSNNLTMSQFESFETNHQHPSHYKAHDNTAVYPEYVIIAQSL</sequence>
<proteinExistence type="predicted"/>
<comment type="caution">
    <text evidence="1">The sequence shown here is derived from an EMBL/GenBank/DDBJ whole genome shotgun (WGS) entry which is preliminary data.</text>
</comment>
<protein>
    <submittedName>
        <fullName evidence="1">Uncharacterized protein</fullName>
    </submittedName>
</protein>
<accession>A0A7J7K7J6</accession>
<organism evidence="1 2">
    <name type="scientific">Bugula neritina</name>
    <name type="common">Brown bryozoan</name>
    <name type="synonym">Sertularia neritina</name>
    <dbReference type="NCBI Taxonomy" id="10212"/>
    <lineage>
        <taxon>Eukaryota</taxon>
        <taxon>Metazoa</taxon>
        <taxon>Spiralia</taxon>
        <taxon>Lophotrochozoa</taxon>
        <taxon>Bryozoa</taxon>
        <taxon>Gymnolaemata</taxon>
        <taxon>Cheilostomatida</taxon>
        <taxon>Flustrina</taxon>
        <taxon>Buguloidea</taxon>
        <taxon>Bugulidae</taxon>
        <taxon>Bugula</taxon>
    </lineage>
</organism>
<dbReference type="AlphaFoldDB" id="A0A7J7K7J6"/>
<evidence type="ECO:0000313" key="2">
    <source>
        <dbReference type="Proteomes" id="UP000593567"/>
    </source>
</evidence>
<gene>
    <name evidence="1" type="ORF">EB796_007090</name>
</gene>
<keyword evidence="2" id="KW-1185">Reference proteome</keyword>
<evidence type="ECO:0000313" key="1">
    <source>
        <dbReference type="EMBL" id="KAF6034599.1"/>
    </source>
</evidence>
<dbReference type="EMBL" id="VXIV02001037">
    <property type="protein sequence ID" value="KAF6034599.1"/>
    <property type="molecule type" value="Genomic_DNA"/>
</dbReference>
<dbReference type="Proteomes" id="UP000593567">
    <property type="component" value="Unassembled WGS sequence"/>
</dbReference>